<dbReference type="PROSITE" id="PS51372">
    <property type="entry name" value="PRD_2"/>
    <property type="match status" value="1"/>
</dbReference>
<evidence type="ECO:0000313" key="2">
    <source>
        <dbReference type="EMBL" id="MFB5191352.1"/>
    </source>
</evidence>
<dbReference type="InterPro" id="IPR011608">
    <property type="entry name" value="PRD"/>
</dbReference>
<protein>
    <recommendedName>
        <fullName evidence="1">PRD domain-containing protein</fullName>
    </recommendedName>
</protein>
<dbReference type="SUPFAM" id="SSF63520">
    <property type="entry name" value="PTS-regulatory domain, PRD"/>
    <property type="match status" value="1"/>
</dbReference>
<dbReference type="Proteomes" id="UP001579974">
    <property type="component" value="Unassembled WGS sequence"/>
</dbReference>
<accession>A0ABV5AGK4</accession>
<reference evidence="2 3" key="1">
    <citation type="journal article" date="2024" name="Int. J. Mol. Sci.">
        <title>Exploration of Alicyclobacillus spp. Genome in Search of Antibiotic Resistance.</title>
        <authorList>
            <person name="Bucka-Kolendo J."/>
            <person name="Kiousi D.E."/>
            <person name="Dekowska A."/>
            <person name="Mikolajczuk-Szczyrba A."/>
            <person name="Karadedos D.M."/>
            <person name="Michael P."/>
            <person name="Galanis A."/>
            <person name="Sokolowska B."/>
        </authorList>
    </citation>
    <scope>NUCLEOTIDE SEQUENCE [LARGE SCALE GENOMIC DNA]</scope>
    <source>
        <strain evidence="2 3">KKP 3000</strain>
    </source>
</reference>
<gene>
    <name evidence="2" type="ORF">KKP3000_000123</name>
</gene>
<dbReference type="RefSeq" id="WP_275473965.1">
    <property type="nucleotide sequence ID" value="NZ_CP162940.1"/>
</dbReference>
<proteinExistence type="predicted"/>
<dbReference type="InterPro" id="IPR036634">
    <property type="entry name" value="PRD_sf"/>
</dbReference>
<keyword evidence="3" id="KW-1185">Reference proteome</keyword>
<evidence type="ECO:0000313" key="3">
    <source>
        <dbReference type="Proteomes" id="UP001579974"/>
    </source>
</evidence>
<name>A0ABV5AGK4_9BACL</name>
<evidence type="ECO:0000259" key="1">
    <source>
        <dbReference type="PROSITE" id="PS51372"/>
    </source>
</evidence>
<organism evidence="2 3">
    <name type="scientific">Alicyclobacillus fastidiosus</name>
    <dbReference type="NCBI Taxonomy" id="392011"/>
    <lineage>
        <taxon>Bacteria</taxon>
        <taxon>Bacillati</taxon>
        <taxon>Bacillota</taxon>
        <taxon>Bacilli</taxon>
        <taxon>Bacillales</taxon>
        <taxon>Alicyclobacillaceae</taxon>
        <taxon>Alicyclobacillus</taxon>
    </lineage>
</organism>
<sequence>MDDTLLERLDILVTSGQITDQIRRYVLQKATSFASEHGIELTEGNAGSFITHFAMACARIGRGEPVVEIPASVQEVADRHLDLVEVARTMFPFDASTITGAEVGFITMYLCVLLGRES</sequence>
<comment type="caution">
    <text evidence="2">The sequence shown here is derived from an EMBL/GenBank/DDBJ whole genome shotgun (WGS) entry which is preliminary data.</text>
</comment>
<feature type="domain" description="PRD" evidence="1">
    <location>
        <begin position="17"/>
        <end position="118"/>
    </location>
</feature>
<dbReference type="EMBL" id="JBDXSU010000010">
    <property type="protein sequence ID" value="MFB5191352.1"/>
    <property type="molecule type" value="Genomic_DNA"/>
</dbReference>